<evidence type="ECO:0000256" key="2">
    <source>
        <dbReference type="SAM" id="Phobius"/>
    </source>
</evidence>
<reference evidence="4 5" key="1">
    <citation type="submission" date="2018-12" db="EMBL/GenBank/DDBJ databases">
        <title>The genome of Variovorax gossypii DSM 100435.</title>
        <authorList>
            <person name="Gao J."/>
            <person name="Sun J."/>
        </authorList>
    </citation>
    <scope>NUCLEOTIDE SEQUENCE [LARGE SCALE GENOMIC DNA]</scope>
    <source>
        <strain evidence="4 5">DSM 100435</strain>
    </source>
</reference>
<evidence type="ECO:0000313" key="5">
    <source>
        <dbReference type="Proteomes" id="UP000267418"/>
    </source>
</evidence>
<feature type="transmembrane region" description="Helical" evidence="2">
    <location>
        <begin position="256"/>
        <end position="274"/>
    </location>
</feature>
<evidence type="ECO:0000259" key="3">
    <source>
        <dbReference type="Pfam" id="PF12158"/>
    </source>
</evidence>
<feature type="transmembrane region" description="Helical" evidence="2">
    <location>
        <begin position="6"/>
        <end position="26"/>
    </location>
</feature>
<evidence type="ECO:0000313" key="4">
    <source>
        <dbReference type="EMBL" id="RTQ36338.1"/>
    </source>
</evidence>
<sequence length="277" mass="29623">MDEEATTRALIVFGLSLLVGPAIGGLVGWLKNFFWGVGVGALLIGCAGLYGAATLGWHRYQSIAGTTSVQGSLVEFVEEESRDSKGRTTVSRAPVVEYVTPDGQKRRVKGLGGGLSDKEWGDPVEVRYSVTDPSQALVADFQNMWGGVWGLGIFGAFPTMFGLFFIGMAVKEAPEKSGRAGKPPPVRESTPGQKRWRTRGTVLANLVFLAGFALVFLYPDPSPMKQFGAGFMTIGAGAMLHFLVQSLPPAMDFQSRSILAIVGLGFLAFGYGAWMMA</sequence>
<comment type="caution">
    <text evidence="4">The sequence shown here is derived from an EMBL/GenBank/DDBJ whole genome shotgun (WGS) entry which is preliminary data.</text>
</comment>
<dbReference type="Pfam" id="PF12158">
    <property type="entry name" value="DUF3592"/>
    <property type="match status" value="1"/>
</dbReference>
<feature type="region of interest" description="Disordered" evidence="1">
    <location>
        <begin position="175"/>
        <end position="194"/>
    </location>
</feature>
<proteinExistence type="predicted"/>
<feature type="transmembrane region" description="Helical" evidence="2">
    <location>
        <begin position="33"/>
        <end position="53"/>
    </location>
</feature>
<organism evidence="4 5">
    <name type="scientific">Variovorax gossypii</name>
    <dbReference type="NCBI Taxonomy" id="1679495"/>
    <lineage>
        <taxon>Bacteria</taxon>
        <taxon>Pseudomonadati</taxon>
        <taxon>Pseudomonadota</taxon>
        <taxon>Betaproteobacteria</taxon>
        <taxon>Burkholderiales</taxon>
        <taxon>Comamonadaceae</taxon>
        <taxon>Variovorax</taxon>
    </lineage>
</organism>
<dbReference type="RefSeq" id="WP_126468431.1">
    <property type="nucleotide sequence ID" value="NZ_RXOE01000001.1"/>
</dbReference>
<feature type="domain" description="DUF3592" evidence="3">
    <location>
        <begin position="69"/>
        <end position="140"/>
    </location>
</feature>
<dbReference type="Proteomes" id="UP000267418">
    <property type="component" value="Unassembled WGS sequence"/>
</dbReference>
<name>A0A3S0IG50_9BURK</name>
<protein>
    <submittedName>
        <fullName evidence="4">DUF3592 domain-containing protein</fullName>
    </submittedName>
</protein>
<keyword evidence="2" id="KW-1133">Transmembrane helix</keyword>
<evidence type="ECO:0000256" key="1">
    <source>
        <dbReference type="SAM" id="MobiDB-lite"/>
    </source>
</evidence>
<feature type="transmembrane region" description="Helical" evidence="2">
    <location>
        <begin position="224"/>
        <end position="244"/>
    </location>
</feature>
<gene>
    <name evidence="4" type="ORF">EJP69_00875</name>
</gene>
<dbReference type="EMBL" id="RXOE01000001">
    <property type="protein sequence ID" value="RTQ36338.1"/>
    <property type="molecule type" value="Genomic_DNA"/>
</dbReference>
<dbReference type="AlphaFoldDB" id="A0A3S0IG50"/>
<feature type="transmembrane region" description="Helical" evidence="2">
    <location>
        <begin position="148"/>
        <end position="170"/>
    </location>
</feature>
<keyword evidence="5" id="KW-1185">Reference proteome</keyword>
<dbReference type="OrthoDB" id="8846842at2"/>
<keyword evidence="2" id="KW-0472">Membrane</keyword>
<accession>A0A3S0IG50</accession>
<keyword evidence="2" id="KW-0812">Transmembrane</keyword>
<feature type="transmembrane region" description="Helical" evidence="2">
    <location>
        <begin position="202"/>
        <end position="218"/>
    </location>
</feature>
<dbReference type="InterPro" id="IPR021994">
    <property type="entry name" value="DUF3592"/>
</dbReference>